<dbReference type="PANTHER" id="PTHR46149:SF7">
    <property type="entry name" value="GTP-BINDING PROTEIN DI-RAS2"/>
    <property type="match status" value="1"/>
</dbReference>
<accession>A0A0R3RP51</accession>
<dbReference type="WBParaSite" id="EEL_0000326301-mRNA-1">
    <property type="protein sequence ID" value="EEL_0000326301-mRNA-1"/>
    <property type="gene ID" value="EEL_0000326301"/>
</dbReference>
<evidence type="ECO:0000313" key="7">
    <source>
        <dbReference type="Proteomes" id="UP000050640"/>
    </source>
</evidence>
<evidence type="ECO:0000313" key="8">
    <source>
        <dbReference type="WBParaSite" id="EEL_0000326301-mRNA-1"/>
    </source>
</evidence>
<evidence type="ECO:0000256" key="2">
    <source>
        <dbReference type="ARBA" id="ARBA00022475"/>
    </source>
</evidence>
<keyword evidence="5" id="KW-0472">Membrane</keyword>
<dbReference type="Pfam" id="PF00071">
    <property type="entry name" value="Ras"/>
    <property type="match status" value="1"/>
</dbReference>
<dbReference type="InterPro" id="IPR001806">
    <property type="entry name" value="Small_GTPase"/>
</dbReference>
<keyword evidence="2" id="KW-1003">Cell membrane</keyword>
<dbReference type="STRING" id="1147741.A0A0R3RP51"/>
<keyword evidence="4" id="KW-0342">GTP-binding</keyword>
<evidence type="ECO:0000256" key="5">
    <source>
        <dbReference type="ARBA" id="ARBA00023136"/>
    </source>
</evidence>
<dbReference type="GO" id="GO:0003924">
    <property type="term" value="F:GTPase activity"/>
    <property type="evidence" value="ECO:0007669"/>
    <property type="project" value="InterPro"/>
</dbReference>
<proteinExistence type="predicted"/>
<keyword evidence="4" id="KW-0547">Nucleotide-binding</keyword>
<dbReference type="Gene3D" id="3.40.50.300">
    <property type="entry name" value="P-loop containing nucleotide triphosphate hydrolases"/>
    <property type="match status" value="1"/>
</dbReference>
<sequence length="90" mass="10406">MRLRFAGTNERHNSSIDTNSQFTLFVLGAPKVGKTALVSQFLWEEFVKEYRPTVEEFNWIEYKKDDGGKTLLQVKKNSFYQISIDGLGKI</sequence>
<dbReference type="SUPFAM" id="SSF52540">
    <property type="entry name" value="P-loop containing nucleoside triphosphate hydrolases"/>
    <property type="match status" value="1"/>
</dbReference>
<evidence type="ECO:0000256" key="1">
    <source>
        <dbReference type="ARBA" id="ARBA00004193"/>
    </source>
</evidence>
<dbReference type="GO" id="GO:0005525">
    <property type="term" value="F:GTP binding"/>
    <property type="evidence" value="ECO:0007669"/>
    <property type="project" value="UniProtKB-KW"/>
</dbReference>
<dbReference type="Proteomes" id="UP000050640">
    <property type="component" value="Unplaced"/>
</dbReference>
<organism evidence="7 8">
    <name type="scientific">Elaeophora elaphi</name>
    <dbReference type="NCBI Taxonomy" id="1147741"/>
    <lineage>
        <taxon>Eukaryota</taxon>
        <taxon>Metazoa</taxon>
        <taxon>Ecdysozoa</taxon>
        <taxon>Nematoda</taxon>
        <taxon>Chromadorea</taxon>
        <taxon>Rhabditida</taxon>
        <taxon>Spirurina</taxon>
        <taxon>Spiruromorpha</taxon>
        <taxon>Filarioidea</taxon>
        <taxon>Onchocercidae</taxon>
        <taxon>Elaeophora</taxon>
    </lineage>
</organism>
<keyword evidence="6" id="KW-0449">Lipoprotein</keyword>
<reference evidence="8" key="1">
    <citation type="submission" date="2017-02" db="UniProtKB">
        <authorList>
            <consortium name="WormBaseParasite"/>
        </authorList>
    </citation>
    <scope>IDENTIFICATION</scope>
</reference>
<dbReference type="AlphaFoldDB" id="A0A0R3RP51"/>
<keyword evidence="3" id="KW-0488">Methylation</keyword>
<protein>
    <submittedName>
        <fullName evidence="8">Zonular occludens toxin</fullName>
    </submittedName>
</protein>
<evidence type="ECO:0000256" key="3">
    <source>
        <dbReference type="ARBA" id="ARBA00022481"/>
    </source>
</evidence>
<dbReference type="PANTHER" id="PTHR46149">
    <property type="entry name" value="MIP08469P"/>
    <property type="match status" value="1"/>
</dbReference>
<dbReference type="InterPro" id="IPR052236">
    <property type="entry name" value="Small_GTPase_RasD"/>
</dbReference>
<dbReference type="InterPro" id="IPR027417">
    <property type="entry name" value="P-loop_NTPase"/>
</dbReference>
<evidence type="ECO:0000256" key="6">
    <source>
        <dbReference type="ARBA" id="ARBA00023288"/>
    </source>
</evidence>
<keyword evidence="7" id="KW-1185">Reference proteome</keyword>
<comment type="subcellular location">
    <subcellularLocation>
        <location evidence="1">Cell membrane</location>
        <topology evidence="1">Lipid-anchor</topology>
    </subcellularLocation>
</comment>
<evidence type="ECO:0000256" key="4">
    <source>
        <dbReference type="ARBA" id="ARBA00023134"/>
    </source>
</evidence>
<name>A0A0R3RP51_9BILA</name>
<dbReference type="GO" id="GO:0005886">
    <property type="term" value="C:plasma membrane"/>
    <property type="evidence" value="ECO:0007669"/>
    <property type="project" value="UniProtKB-SubCell"/>
</dbReference>